<dbReference type="InterPro" id="IPR036318">
    <property type="entry name" value="FAD-bd_PCMH-like_sf"/>
</dbReference>
<evidence type="ECO:0000256" key="3">
    <source>
        <dbReference type="ARBA" id="ARBA00022630"/>
    </source>
</evidence>
<dbReference type="GO" id="GO:0071949">
    <property type="term" value="F:FAD binding"/>
    <property type="evidence" value="ECO:0007669"/>
    <property type="project" value="InterPro"/>
</dbReference>
<evidence type="ECO:0000259" key="9">
    <source>
        <dbReference type="PROSITE" id="PS51387"/>
    </source>
</evidence>
<feature type="compositionally biased region" description="Basic and acidic residues" evidence="8">
    <location>
        <begin position="466"/>
        <end position="475"/>
    </location>
</feature>
<dbReference type="PANTHER" id="PTHR11748">
    <property type="entry name" value="D-LACTATE DEHYDROGENASE"/>
    <property type="match status" value="1"/>
</dbReference>
<dbReference type="PANTHER" id="PTHR11748:SF111">
    <property type="entry name" value="D-LACTATE DEHYDROGENASE, MITOCHONDRIAL-RELATED"/>
    <property type="match status" value="1"/>
</dbReference>
<organism evidence="10 11">
    <name type="scientific">Natrinema ejinorense</name>
    <dbReference type="NCBI Taxonomy" id="373386"/>
    <lineage>
        <taxon>Archaea</taxon>
        <taxon>Methanobacteriati</taxon>
        <taxon>Methanobacteriota</taxon>
        <taxon>Stenosarchaea group</taxon>
        <taxon>Halobacteria</taxon>
        <taxon>Halobacteriales</taxon>
        <taxon>Natrialbaceae</taxon>
        <taxon>Natrinema</taxon>
    </lineage>
</organism>
<dbReference type="InterPro" id="IPR006094">
    <property type="entry name" value="Oxid_FAD_bind_N"/>
</dbReference>
<keyword evidence="11" id="KW-1185">Reference proteome</keyword>
<dbReference type="Gene3D" id="1.10.45.10">
    <property type="entry name" value="Vanillyl-alcohol Oxidase, Chain A, domain 4"/>
    <property type="match status" value="1"/>
</dbReference>
<dbReference type="InterPro" id="IPR004113">
    <property type="entry name" value="FAD-bd_oxidored_4_C"/>
</dbReference>
<dbReference type="FunFam" id="3.30.70.2740:FF:000001">
    <property type="entry name" value="D-lactate dehydrogenase mitochondrial"/>
    <property type="match status" value="1"/>
</dbReference>
<protein>
    <recommendedName>
        <fullName evidence="7">D-lactate dehydrogenase (cytochrome)</fullName>
        <ecNumber evidence="7">1.1.2.4</ecNumber>
    </recommendedName>
</protein>
<evidence type="ECO:0000313" key="11">
    <source>
        <dbReference type="Proteomes" id="UP000219689"/>
    </source>
</evidence>
<keyword evidence="3" id="KW-0285">Flavoprotein</keyword>
<proteinExistence type="inferred from homology"/>
<dbReference type="Proteomes" id="UP000219689">
    <property type="component" value="Unassembled WGS sequence"/>
</dbReference>
<name>A0A2A5QSH9_9EURY</name>
<dbReference type="Gene3D" id="3.30.465.10">
    <property type="match status" value="1"/>
</dbReference>
<evidence type="ECO:0000256" key="1">
    <source>
        <dbReference type="ARBA" id="ARBA00001974"/>
    </source>
</evidence>
<dbReference type="EC" id="1.1.2.4" evidence="7"/>
<dbReference type="GO" id="GO:0004458">
    <property type="term" value="F:D-lactate dehydrogenase (cytochrome) activity"/>
    <property type="evidence" value="ECO:0007669"/>
    <property type="project" value="UniProtKB-EC"/>
</dbReference>
<keyword evidence="6" id="KW-0560">Oxidoreductase</keyword>
<dbReference type="GO" id="GO:0008720">
    <property type="term" value="F:D-lactate dehydrogenase (NAD+) activity"/>
    <property type="evidence" value="ECO:0007669"/>
    <property type="project" value="TreeGrafter"/>
</dbReference>
<dbReference type="InterPro" id="IPR016169">
    <property type="entry name" value="FAD-bd_PCMH_sub2"/>
</dbReference>
<keyword evidence="4" id="KW-0274">FAD</keyword>
<evidence type="ECO:0000256" key="7">
    <source>
        <dbReference type="ARBA" id="ARBA00038897"/>
    </source>
</evidence>
<dbReference type="FunFam" id="1.10.45.10:FF:000001">
    <property type="entry name" value="D-lactate dehydrogenase mitochondrial"/>
    <property type="match status" value="1"/>
</dbReference>
<dbReference type="Pfam" id="PF02913">
    <property type="entry name" value="FAD-oxidase_C"/>
    <property type="match status" value="1"/>
</dbReference>
<comment type="similarity">
    <text evidence="2">Belongs to the FAD-binding oxidoreductase/transferase type 4 family.</text>
</comment>
<reference evidence="10 11" key="1">
    <citation type="submission" date="2017-09" db="EMBL/GenBank/DDBJ databases">
        <title>Genome sequences of Natrinema ejinorence JCM 13890T.</title>
        <authorList>
            <person name="Roh S.W."/>
            <person name="Kim Y.B."/>
            <person name="Kim J.Y."/>
        </authorList>
    </citation>
    <scope>NUCLEOTIDE SEQUENCE [LARGE SCALE GENOMIC DNA]</scope>
    <source>
        <strain evidence="10 11">JCM 13890</strain>
    </source>
</reference>
<evidence type="ECO:0000256" key="6">
    <source>
        <dbReference type="ARBA" id="ARBA00023002"/>
    </source>
</evidence>
<comment type="cofactor">
    <cofactor evidence="1">
        <name>FAD</name>
        <dbReference type="ChEBI" id="CHEBI:57692"/>
    </cofactor>
</comment>
<dbReference type="PROSITE" id="PS51387">
    <property type="entry name" value="FAD_PCMH"/>
    <property type="match status" value="1"/>
</dbReference>
<keyword evidence="5" id="KW-0809">Transit peptide</keyword>
<dbReference type="GO" id="GO:1903457">
    <property type="term" value="P:lactate catabolic process"/>
    <property type="evidence" value="ECO:0007669"/>
    <property type="project" value="TreeGrafter"/>
</dbReference>
<dbReference type="InterPro" id="IPR016164">
    <property type="entry name" value="FAD-linked_Oxase-like_C"/>
</dbReference>
<evidence type="ECO:0000256" key="8">
    <source>
        <dbReference type="SAM" id="MobiDB-lite"/>
    </source>
</evidence>
<dbReference type="SUPFAM" id="SSF55103">
    <property type="entry name" value="FAD-linked oxidases, C-terminal domain"/>
    <property type="match status" value="1"/>
</dbReference>
<dbReference type="OrthoDB" id="26910at2157"/>
<evidence type="ECO:0000313" key="10">
    <source>
        <dbReference type="EMBL" id="PCR89723.1"/>
    </source>
</evidence>
<evidence type="ECO:0000256" key="2">
    <source>
        <dbReference type="ARBA" id="ARBA00008000"/>
    </source>
</evidence>
<dbReference type="RefSeq" id="WP_097378669.1">
    <property type="nucleotide sequence ID" value="NZ_NXNI01000001.1"/>
</dbReference>
<accession>A0A2A5QSH9</accession>
<dbReference type="AlphaFoldDB" id="A0A2A5QSH9"/>
<dbReference type="InterPro" id="IPR016171">
    <property type="entry name" value="Vanillyl_alc_oxidase_C-sub2"/>
</dbReference>
<feature type="region of interest" description="Disordered" evidence="8">
    <location>
        <begin position="449"/>
        <end position="475"/>
    </location>
</feature>
<dbReference type="EMBL" id="NXNI01000001">
    <property type="protein sequence ID" value="PCR89723.1"/>
    <property type="molecule type" value="Genomic_DNA"/>
</dbReference>
<evidence type="ECO:0000256" key="5">
    <source>
        <dbReference type="ARBA" id="ARBA00022946"/>
    </source>
</evidence>
<evidence type="ECO:0000256" key="4">
    <source>
        <dbReference type="ARBA" id="ARBA00022827"/>
    </source>
</evidence>
<dbReference type="InterPro" id="IPR016166">
    <property type="entry name" value="FAD-bd_PCMH"/>
</dbReference>
<comment type="caution">
    <text evidence="10">The sequence shown here is derived from an EMBL/GenBank/DDBJ whole genome shotgun (WGS) entry which is preliminary data.</text>
</comment>
<dbReference type="Gene3D" id="3.30.70.2740">
    <property type="match status" value="1"/>
</dbReference>
<feature type="domain" description="FAD-binding PCMH-type" evidence="9">
    <location>
        <begin position="40"/>
        <end position="219"/>
    </location>
</feature>
<dbReference type="SUPFAM" id="SSF56176">
    <property type="entry name" value="FAD-binding/transporter-associated domain-like"/>
    <property type="match status" value="1"/>
</dbReference>
<sequence length="475" mass="50955">MTHDCSFLEDLDLADEQLSFADGRRESHAADWGTEHNDGDGVVPDAVVWPESTDDVSAVLAAAQDRGVPVTPYAAGTGLEGNAVPAHGGISLDLTRMDDVVDYRPEDFQIDVGPGIIGSDVDEYVASDGLFFPPLPSSGDISTIGGMIATDASGMQTVRYGEIADWVLGLEAVLADGTVIETGSRAIKTSSGYNLTDLLVGSEGTLAVVTEATLELAGRPEQIRGGRAIFETLDDAAEAVFDAVRTDVGVAKIELVDGLSATMANEYLGSELPDAPMVFLEFHANHGVDEEIELCRTIFENHDVVRFEMSDDDSEMDDLWQARRELAYAVASYDPDLEPLHPGDVTVPISSYPEMVHETKRLADESDLLVPCFGHAGDGNLHYSVLVDPDDPEQVERGEELYRTLVDLAIELGGTATGEHGIGQGKQAYLEPEHGAGAVEAMRTIKRALDPSDTLNPGKIFPETADGERIRDPEQ</sequence>
<dbReference type="Pfam" id="PF01565">
    <property type="entry name" value="FAD_binding_4"/>
    <property type="match status" value="1"/>
</dbReference>
<gene>
    <name evidence="10" type="ORF">CP557_03740</name>
</gene>